<evidence type="ECO:0000256" key="1">
    <source>
        <dbReference type="ARBA" id="ARBA00022676"/>
    </source>
</evidence>
<dbReference type="CDD" id="cd04194">
    <property type="entry name" value="GT8_A4GalT_like"/>
    <property type="match status" value="1"/>
</dbReference>
<dbReference type="PANTHER" id="PTHR13778:SF47">
    <property type="entry name" value="LIPOPOLYSACCHARIDE 1,3-GALACTOSYLTRANSFERASE"/>
    <property type="match status" value="1"/>
</dbReference>
<accession>A0ABV7T5S8</accession>
<keyword evidence="1" id="KW-0328">Glycosyltransferase</keyword>
<dbReference type="EMBL" id="JBHRXZ010000022">
    <property type="protein sequence ID" value="MFC3608564.1"/>
    <property type="molecule type" value="Genomic_DNA"/>
</dbReference>
<evidence type="ECO:0000256" key="3">
    <source>
        <dbReference type="ARBA" id="ARBA00022723"/>
    </source>
</evidence>
<dbReference type="SUPFAM" id="SSF53448">
    <property type="entry name" value="Nucleotide-diphospho-sugar transferases"/>
    <property type="match status" value="1"/>
</dbReference>
<keyword evidence="2" id="KW-0808">Transferase</keyword>
<name>A0ABV7T5S8_9GAMM</name>
<gene>
    <name evidence="4" type="ORF">ACFOMF_12320</name>
</gene>
<keyword evidence="5" id="KW-1185">Reference proteome</keyword>
<dbReference type="PANTHER" id="PTHR13778">
    <property type="entry name" value="GLYCOSYLTRANSFERASE 8 DOMAIN-CONTAINING PROTEIN"/>
    <property type="match status" value="1"/>
</dbReference>
<keyword evidence="3" id="KW-0479">Metal-binding</keyword>
<dbReference type="Proteomes" id="UP001595630">
    <property type="component" value="Unassembled WGS sequence"/>
</dbReference>
<dbReference type="InterPro" id="IPR002495">
    <property type="entry name" value="Glyco_trans_8"/>
</dbReference>
<sequence length="293" mass="33746">MSIGMQNEIRRPICFCADGNYARFVVPAIESIERADPEGKYEYHVISDMEMSAEIISALKVFISLDRLSWHIIDPGRYSALREVHHFTRAMYYRLSIPDVIDADIVLYLDCDVLVRKPLAYLFDLDLTGYYIAAVANPFFTRDLVSSEDYFNSGVMVVNCRKWKSEGVAARAIKMIAEYGDRLDMPDQDALNMVFGGGWYRLAFKYNSQMSCFLRLGEGEVPADMICDPIIVHFSSSNKQWHRSCPLIFVKEYKSLSSAFFVAKRNTIFDVLIRVVKGGYFKWVKKNPFFSPW</sequence>
<comment type="caution">
    <text evidence="4">The sequence shown here is derived from an EMBL/GenBank/DDBJ whole genome shotgun (WGS) entry which is preliminary data.</text>
</comment>
<reference evidence="5" key="1">
    <citation type="journal article" date="2019" name="Int. J. Syst. Evol. Microbiol.">
        <title>The Global Catalogue of Microorganisms (GCM) 10K type strain sequencing project: providing services to taxonomists for standard genome sequencing and annotation.</title>
        <authorList>
            <consortium name="The Broad Institute Genomics Platform"/>
            <consortium name="The Broad Institute Genome Sequencing Center for Infectious Disease"/>
            <person name="Wu L."/>
            <person name="Ma J."/>
        </authorList>
    </citation>
    <scope>NUCLEOTIDE SEQUENCE [LARGE SCALE GENOMIC DNA]</scope>
    <source>
        <strain evidence="5">KCTC 42447</strain>
    </source>
</reference>
<evidence type="ECO:0000313" key="5">
    <source>
        <dbReference type="Proteomes" id="UP001595630"/>
    </source>
</evidence>
<dbReference type="Gene3D" id="3.90.550.10">
    <property type="entry name" value="Spore Coat Polysaccharide Biosynthesis Protein SpsA, Chain A"/>
    <property type="match status" value="1"/>
</dbReference>
<dbReference type="RefSeq" id="WP_386365207.1">
    <property type="nucleotide sequence ID" value="NZ_JBHRXZ010000022.1"/>
</dbReference>
<organism evidence="4 5">
    <name type="scientific">Stutzerimonas tarimensis</name>
    <dbReference type="NCBI Taxonomy" id="1507735"/>
    <lineage>
        <taxon>Bacteria</taxon>
        <taxon>Pseudomonadati</taxon>
        <taxon>Pseudomonadota</taxon>
        <taxon>Gammaproteobacteria</taxon>
        <taxon>Pseudomonadales</taxon>
        <taxon>Pseudomonadaceae</taxon>
        <taxon>Stutzerimonas</taxon>
    </lineage>
</organism>
<evidence type="ECO:0000313" key="4">
    <source>
        <dbReference type="EMBL" id="MFC3608564.1"/>
    </source>
</evidence>
<dbReference type="Pfam" id="PF01501">
    <property type="entry name" value="Glyco_transf_8"/>
    <property type="match status" value="1"/>
</dbReference>
<dbReference type="InterPro" id="IPR050748">
    <property type="entry name" value="Glycosyltrans_8_dom-fam"/>
</dbReference>
<protein>
    <submittedName>
        <fullName evidence="4">Glycosyltransferase family 8 protein</fullName>
    </submittedName>
</protein>
<proteinExistence type="predicted"/>
<dbReference type="InterPro" id="IPR029044">
    <property type="entry name" value="Nucleotide-diphossugar_trans"/>
</dbReference>
<evidence type="ECO:0000256" key="2">
    <source>
        <dbReference type="ARBA" id="ARBA00022679"/>
    </source>
</evidence>